<organism evidence="1 2">
    <name type="scientific">Glaciecola nitratireducens (strain JCM 12485 / KCTC 12276 / FR1064)</name>
    <dbReference type="NCBI Taxonomy" id="1085623"/>
    <lineage>
        <taxon>Bacteria</taxon>
        <taxon>Pseudomonadati</taxon>
        <taxon>Pseudomonadota</taxon>
        <taxon>Gammaproteobacteria</taxon>
        <taxon>Alteromonadales</taxon>
        <taxon>Alteromonadaceae</taxon>
        <taxon>Brumicola</taxon>
    </lineage>
</organism>
<sequence>MSRIADISRITNGYSAQVTPSLNSTFYLKFTNIEDFDLYQNKLISKRQTDLRIIS</sequence>
<dbReference type="STRING" id="1085623.GNIT_2870"/>
<keyword evidence="2" id="KW-1185">Reference proteome</keyword>
<evidence type="ECO:0000313" key="1">
    <source>
        <dbReference type="EMBL" id="AEP30967.1"/>
    </source>
</evidence>
<dbReference type="KEGG" id="gni:GNIT_2870"/>
<proteinExistence type="predicted"/>
<dbReference type="EMBL" id="CP003060">
    <property type="protein sequence ID" value="AEP30967.1"/>
    <property type="molecule type" value="Genomic_DNA"/>
</dbReference>
<name>G4QML5_GLANF</name>
<dbReference type="AlphaFoldDB" id="G4QML5"/>
<accession>G4QML5</accession>
<dbReference type="Proteomes" id="UP000009282">
    <property type="component" value="Chromosome"/>
</dbReference>
<reference evidence="1 2" key="1">
    <citation type="journal article" date="2011" name="J. Bacteriol.">
        <title>Complete genome sequence of seawater bacterium Glaciecola nitratireducens FR1064T.</title>
        <authorList>
            <person name="Bian F."/>
            <person name="Qin Q.L."/>
            <person name="Xie B.B."/>
            <person name="Shu Y.L."/>
            <person name="Zhang X.Y."/>
            <person name="Yu Y."/>
            <person name="Chen B."/>
            <person name="Chen X.L."/>
            <person name="Zhou B.C."/>
            <person name="Zhang Y.Z."/>
        </authorList>
    </citation>
    <scope>NUCLEOTIDE SEQUENCE [LARGE SCALE GENOMIC DNA]</scope>
    <source>
        <strain evidence="2">JCM 12485 / KCTC 12276 / FR1064</strain>
    </source>
</reference>
<evidence type="ECO:0000313" key="2">
    <source>
        <dbReference type="Proteomes" id="UP000009282"/>
    </source>
</evidence>
<gene>
    <name evidence="1" type="ordered locus">GNIT_2870</name>
</gene>
<dbReference type="HOGENOM" id="CLU_3025867_0_0_6"/>
<protein>
    <submittedName>
        <fullName evidence="1">Uncharacterized protein</fullName>
    </submittedName>
</protein>